<keyword evidence="4 9" id="KW-0560">Oxidoreductase</keyword>
<name>A0A2Z6PJS3_TRISU</name>
<evidence type="ECO:0000259" key="10">
    <source>
        <dbReference type="PROSITE" id="PS51471"/>
    </source>
</evidence>
<comment type="pathway">
    <text evidence="6">Plant hormone biosynthesis; gibberellin biosynthesis.</text>
</comment>
<evidence type="ECO:0000313" key="11">
    <source>
        <dbReference type="EMBL" id="GAU46449.1"/>
    </source>
</evidence>
<reference evidence="12" key="1">
    <citation type="journal article" date="2017" name="Front. Plant Sci.">
        <title>Climate Clever Clovers: New Paradigm to Reduce the Environmental Footprint of Ruminants by Breeding Low Methanogenic Forages Utilizing Haplotype Variation.</title>
        <authorList>
            <person name="Kaur P."/>
            <person name="Appels R."/>
            <person name="Bayer P.E."/>
            <person name="Keeble-Gagnere G."/>
            <person name="Wang J."/>
            <person name="Hirakawa H."/>
            <person name="Shirasawa K."/>
            <person name="Vercoe P."/>
            <person name="Stefanova K."/>
            <person name="Durmic Z."/>
            <person name="Nichols P."/>
            <person name="Revell C."/>
            <person name="Isobe S.N."/>
            <person name="Edwards D."/>
            <person name="Erskine W."/>
        </authorList>
    </citation>
    <scope>NUCLEOTIDE SEQUENCE [LARGE SCALE GENOMIC DNA]</scope>
    <source>
        <strain evidence="12">cv. Daliak</strain>
    </source>
</reference>
<organism evidence="11 12">
    <name type="scientific">Trifolium subterraneum</name>
    <name type="common">Subterranean clover</name>
    <dbReference type="NCBI Taxonomy" id="3900"/>
    <lineage>
        <taxon>Eukaryota</taxon>
        <taxon>Viridiplantae</taxon>
        <taxon>Streptophyta</taxon>
        <taxon>Embryophyta</taxon>
        <taxon>Tracheophyta</taxon>
        <taxon>Spermatophyta</taxon>
        <taxon>Magnoliopsida</taxon>
        <taxon>eudicotyledons</taxon>
        <taxon>Gunneridae</taxon>
        <taxon>Pentapetalae</taxon>
        <taxon>rosids</taxon>
        <taxon>fabids</taxon>
        <taxon>Fabales</taxon>
        <taxon>Fabaceae</taxon>
        <taxon>Papilionoideae</taxon>
        <taxon>50 kb inversion clade</taxon>
        <taxon>NPAAA clade</taxon>
        <taxon>Hologalegina</taxon>
        <taxon>IRL clade</taxon>
        <taxon>Trifolieae</taxon>
        <taxon>Trifolium</taxon>
    </lineage>
</organism>
<dbReference type="Pfam" id="PF14226">
    <property type="entry name" value="DIOX_N"/>
    <property type="match status" value="1"/>
</dbReference>
<dbReference type="PRINTS" id="PR00682">
    <property type="entry name" value="IPNSYNTHASE"/>
</dbReference>
<dbReference type="FunFam" id="2.60.120.330:FF:000003">
    <property type="entry name" value="Gibberellin 20 oxidase 2"/>
    <property type="match status" value="1"/>
</dbReference>
<evidence type="ECO:0000256" key="4">
    <source>
        <dbReference type="ARBA" id="ARBA00023002"/>
    </source>
</evidence>
<evidence type="ECO:0000313" key="12">
    <source>
        <dbReference type="Proteomes" id="UP000242715"/>
    </source>
</evidence>
<dbReference type="InterPro" id="IPR005123">
    <property type="entry name" value="Oxoglu/Fe-dep_dioxygenase_dom"/>
</dbReference>
<dbReference type="InterPro" id="IPR026992">
    <property type="entry name" value="DIOX_N"/>
</dbReference>
<evidence type="ECO:0000256" key="8">
    <source>
        <dbReference type="ARBA" id="ARBA00050508"/>
    </source>
</evidence>
<dbReference type="AlphaFoldDB" id="A0A2Z6PJS3"/>
<keyword evidence="3 9" id="KW-0479">Metal-binding</keyword>
<comment type="catalytic activity">
    <reaction evidence="8">
        <text>gibberellin A12 + 2 2-oxoglutarate + 3 O2 + H(+) = gibberellin A9 + 2 succinate + 3 CO2 + 2 H2O</text>
        <dbReference type="Rhea" id="RHEA:60772"/>
        <dbReference type="ChEBI" id="CHEBI:15377"/>
        <dbReference type="ChEBI" id="CHEBI:15378"/>
        <dbReference type="ChEBI" id="CHEBI:15379"/>
        <dbReference type="ChEBI" id="CHEBI:16526"/>
        <dbReference type="ChEBI" id="CHEBI:16810"/>
        <dbReference type="ChEBI" id="CHEBI:30031"/>
        <dbReference type="ChEBI" id="CHEBI:58627"/>
        <dbReference type="ChEBI" id="CHEBI:73255"/>
    </reaction>
    <physiologicalReaction direction="left-to-right" evidence="8">
        <dbReference type="Rhea" id="RHEA:60773"/>
    </physiologicalReaction>
</comment>
<sequence>MDSCQLLCEFQIEPHVPKNFIWPKEYLEDAHEELQAPIVDLDGYLKGNNEATKNASKLINEACLNHGFFQVINHGIDMNLIAKAYDEMDTIFKLPLDRKMSVYKTHGSMWGYSGAHAHRFSSKLPWKETFSFPYYVNNALKPVVTNYFKSTLGDDFEQAGVTFEKYCKAMKELGMMLTELLAISLGVKDPLHFRELFEEGCSIMRCNNYPCCKQPSLVLGTGPHCDPTSITLLHQDQVGGLQVFVDNKWHTVRPLPNALVVNIGDTFMALSNGRYKSCLHRAVVNKHKERRSLAFFLCPKDDKVSPGVESMALNDIFGVETIVINVLNVMWMKEMMKIFNTVEACRGGCVSRFDSRSLAHVPHAPTARVNGRWARREKSVLDKSSHVAVAD</sequence>
<dbReference type="Pfam" id="PF03171">
    <property type="entry name" value="2OG-FeII_Oxy"/>
    <property type="match status" value="1"/>
</dbReference>
<dbReference type="Proteomes" id="UP000242715">
    <property type="component" value="Unassembled WGS sequence"/>
</dbReference>
<proteinExistence type="inferred from homology"/>
<evidence type="ECO:0000256" key="1">
    <source>
        <dbReference type="ARBA" id="ARBA00001961"/>
    </source>
</evidence>
<comment type="similarity">
    <text evidence="7">Belongs to the iron/ascorbate-dependent oxidoreductase family. GA20OX subfamily.</text>
</comment>
<evidence type="ECO:0000256" key="6">
    <source>
        <dbReference type="ARBA" id="ARBA00037909"/>
    </source>
</evidence>
<evidence type="ECO:0000256" key="3">
    <source>
        <dbReference type="ARBA" id="ARBA00022723"/>
    </source>
</evidence>
<comment type="pathway">
    <text evidence="2">Hormone biosynthesis.</text>
</comment>
<evidence type="ECO:0000256" key="2">
    <source>
        <dbReference type="ARBA" id="ARBA00004972"/>
    </source>
</evidence>
<dbReference type="Gene3D" id="2.60.120.330">
    <property type="entry name" value="B-lactam Antibiotic, Isopenicillin N Synthase, Chain"/>
    <property type="match status" value="1"/>
</dbReference>
<dbReference type="PANTHER" id="PTHR47990">
    <property type="entry name" value="2-OXOGLUTARATE (2OG) AND FE(II)-DEPENDENT OXYGENASE SUPERFAMILY PROTEIN-RELATED"/>
    <property type="match status" value="1"/>
</dbReference>
<keyword evidence="5 9" id="KW-0408">Iron</keyword>
<evidence type="ECO:0000256" key="5">
    <source>
        <dbReference type="ARBA" id="ARBA00023004"/>
    </source>
</evidence>
<evidence type="ECO:0000256" key="9">
    <source>
        <dbReference type="RuleBase" id="RU003682"/>
    </source>
</evidence>
<dbReference type="OrthoDB" id="288590at2759"/>
<dbReference type="InterPro" id="IPR050231">
    <property type="entry name" value="Iron_ascorbate_oxido_reductase"/>
</dbReference>
<dbReference type="PROSITE" id="PS51471">
    <property type="entry name" value="FE2OG_OXY"/>
    <property type="match status" value="1"/>
</dbReference>
<feature type="domain" description="Fe2OG dioxygenase" evidence="10">
    <location>
        <begin position="197"/>
        <end position="299"/>
    </location>
</feature>
<evidence type="ECO:0000256" key="7">
    <source>
        <dbReference type="ARBA" id="ARBA00043997"/>
    </source>
</evidence>
<dbReference type="GO" id="GO:0046872">
    <property type="term" value="F:metal ion binding"/>
    <property type="evidence" value="ECO:0007669"/>
    <property type="project" value="UniProtKB-KW"/>
</dbReference>
<keyword evidence="12" id="KW-1185">Reference proteome</keyword>
<dbReference type="GO" id="GO:0009686">
    <property type="term" value="P:gibberellin biosynthetic process"/>
    <property type="evidence" value="ECO:0007669"/>
    <property type="project" value="UniProtKB-ARBA"/>
</dbReference>
<accession>A0A2Z6PJS3</accession>
<comment type="cofactor">
    <cofactor evidence="1">
        <name>L-ascorbate</name>
        <dbReference type="ChEBI" id="CHEBI:38290"/>
    </cofactor>
</comment>
<gene>
    <name evidence="11" type="ORF">TSUD_402160</name>
</gene>
<protein>
    <recommendedName>
        <fullName evidence="10">Fe2OG dioxygenase domain-containing protein</fullName>
    </recommendedName>
</protein>
<dbReference type="GO" id="GO:0045544">
    <property type="term" value="F:gibberellin 20-oxidase activity"/>
    <property type="evidence" value="ECO:0007669"/>
    <property type="project" value="UniProtKB-ARBA"/>
</dbReference>
<dbReference type="EMBL" id="DF974215">
    <property type="protein sequence ID" value="GAU46449.1"/>
    <property type="molecule type" value="Genomic_DNA"/>
</dbReference>
<dbReference type="InterPro" id="IPR044861">
    <property type="entry name" value="IPNS-like_FE2OG_OXY"/>
</dbReference>
<dbReference type="InterPro" id="IPR027443">
    <property type="entry name" value="IPNS-like_sf"/>
</dbReference>
<dbReference type="SUPFAM" id="SSF51197">
    <property type="entry name" value="Clavaminate synthase-like"/>
    <property type="match status" value="1"/>
</dbReference>